<proteinExistence type="predicted"/>
<gene>
    <name evidence="1" type="ORF">KC19_VG049400</name>
</gene>
<evidence type="ECO:0000313" key="1">
    <source>
        <dbReference type="EMBL" id="KAG0571865.1"/>
    </source>
</evidence>
<protein>
    <submittedName>
        <fullName evidence="1">Uncharacterized protein</fullName>
    </submittedName>
</protein>
<accession>A0A8T0HM40</accession>
<reference evidence="1" key="1">
    <citation type="submission" date="2020-06" db="EMBL/GenBank/DDBJ databases">
        <title>WGS assembly of Ceratodon purpureus strain R40.</title>
        <authorList>
            <person name="Carey S.B."/>
            <person name="Jenkins J."/>
            <person name="Shu S."/>
            <person name="Lovell J.T."/>
            <person name="Sreedasyam A."/>
            <person name="Maumus F."/>
            <person name="Tiley G.P."/>
            <person name="Fernandez-Pozo N."/>
            <person name="Barry K."/>
            <person name="Chen C."/>
            <person name="Wang M."/>
            <person name="Lipzen A."/>
            <person name="Daum C."/>
            <person name="Saski C.A."/>
            <person name="Payton A.C."/>
            <person name="Mcbreen J.C."/>
            <person name="Conrad R.E."/>
            <person name="Kollar L.M."/>
            <person name="Olsson S."/>
            <person name="Huttunen S."/>
            <person name="Landis J.B."/>
            <person name="Wickett N.J."/>
            <person name="Johnson M.G."/>
            <person name="Rensing S.A."/>
            <person name="Grimwood J."/>
            <person name="Schmutz J."/>
            <person name="Mcdaniel S.F."/>
        </authorList>
    </citation>
    <scope>NUCLEOTIDE SEQUENCE</scope>
    <source>
        <strain evidence="1">R40</strain>
    </source>
</reference>
<keyword evidence="2" id="KW-1185">Reference proteome</keyword>
<dbReference type="EMBL" id="CM026426">
    <property type="protein sequence ID" value="KAG0571865.1"/>
    <property type="molecule type" value="Genomic_DNA"/>
</dbReference>
<sequence length="102" mass="11729">MRLHEHRGLVVFEDWRLCGDGRYGTCCSHQEWHGPLRCHQRLLIDATYSGNFPSGAWAASEGGVHLPRFLLHSPVPRRTQTPRDDLFYRCGVVEIELCGRIQ</sequence>
<name>A0A8T0HM40_CERPU</name>
<dbReference type="AlphaFoldDB" id="A0A8T0HM40"/>
<organism evidence="1 2">
    <name type="scientific">Ceratodon purpureus</name>
    <name type="common">Fire moss</name>
    <name type="synonym">Dicranum purpureum</name>
    <dbReference type="NCBI Taxonomy" id="3225"/>
    <lineage>
        <taxon>Eukaryota</taxon>
        <taxon>Viridiplantae</taxon>
        <taxon>Streptophyta</taxon>
        <taxon>Embryophyta</taxon>
        <taxon>Bryophyta</taxon>
        <taxon>Bryophytina</taxon>
        <taxon>Bryopsida</taxon>
        <taxon>Dicranidae</taxon>
        <taxon>Pseudoditrichales</taxon>
        <taxon>Ditrichaceae</taxon>
        <taxon>Ceratodon</taxon>
    </lineage>
</organism>
<dbReference type="Proteomes" id="UP000822688">
    <property type="component" value="Chromosome V"/>
</dbReference>
<comment type="caution">
    <text evidence="1">The sequence shown here is derived from an EMBL/GenBank/DDBJ whole genome shotgun (WGS) entry which is preliminary data.</text>
</comment>
<evidence type="ECO:0000313" key="2">
    <source>
        <dbReference type="Proteomes" id="UP000822688"/>
    </source>
</evidence>